<evidence type="ECO:0000256" key="8">
    <source>
        <dbReference type="ARBA" id="ARBA00023033"/>
    </source>
</evidence>
<dbReference type="GO" id="GO:0004497">
    <property type="term" value="F:monooxygenase activity"/>
    <property type="evidence" value="ECO:0007669"/>
    <property type="project" value="UniProtKB-KW"/>
</dbReference>
<keyword evidence="4" id="KW-0349">Heme</keyword>
<evidence type="ECO:0000256" key="7">
    <source>
        <dbReference type="ARBA" id="ARBA00023004"/>
    </source>
</evidence>
<protein>
    <submittedName>
        <fullName evidence="9">Flavonoid 3-monooxygenase</fullName>
    </submittedName>
</protein>
<evidence type="ECO:0000256" key="6">
    <source>
        <dbReference type="ARBA" id="ARBA00023002"/>
    </source>
</evidence>
<dbReference type="Gene3D" id="1.10.630.10">
    <property type="entry name" value="Cytochrome P450"/>
    <property type="match status" value="1"/>
</dbReference>
<dbReference type="InterPro" id="IPR001128">
    <property type="entry name" value="Cyt_P450"/>
</dbReference>
<keyword evidence="8" id="KW-0503">Monooxygenase</keyword>
<evidence type="ECO:0000256" key="2">
    <source>
        <dbReference type="ARBA" id="ARBA00004167"/>
    </source>
</evidence>
<dbReference type="AlphaFoldDB" id="A0A9N7NTF2"/>
<dbReference type="EMBL" id="CACSLK010030308">
    <property type="protein sequence ID" value="CAA0837664.1"/>
    <property type="molecule type" value="Genomic_DNA"/>
</dbReference>
<keyword evidence="10" id="KW-1185">Reference proteome</keyword>
<accession>A0A9N7NTF2</accession>
<dbReference type="GO" id="GO:0016705">
    <property type="term" value="F:oxidoreductase activity, acting on paired donors, with incorporation or reduction of molecular oxygen"/>
    <property type="evidence" value="ECO:0007669"/>
    <property type="project" value="InterPro"/>
</dbReference>
<comment type="cofactor">
    <cofactor evidence="1">
        <name>heme</name>
        <dbReference type="ChEBI" id="CHEBI:30413"/>
    </cofactor>
</comment>
<keyword evidence="6" id="KW-0560">Oxidoreductase</keyword>
<evidence type="ECO:0000313" key="10">
    <source>
        <dbReference type="Proteomes" id="UP001153555"/>
    </source>
</evidence>
<comment type="caution">
    <text evidence="9">The sequence shown here is derived from an EMBL/GenBank/DDBJ whole genome shotgun (WGS) entry which is preliminary data.</text>
</comment>
<keyword evidence="5" id="KW-0479">Metal-binding</keyword>
<comment type="subcellular location">
    <subcellularLocation>
        <location evidence="2">Membrane</location>
        <topology evidence="2">Single-pass membrane protein</topology>
    </subcellularLocation>
</comment>
<evidence type="ECO:0000256" key="5">
    <source>
        <dbReference type="ARBA" id="ARBA00022723"/>
    </source>
</evidence>
<evidence type="ECO:0000256" key="1">
    <source>
        <dbReference type="ARBA" id="ARBA00001971"/>
    </source>
</evidence>
<dbReference type="GO" id="GO:0005506">
    <property type="term" value="F:iron ion binding"/>
    <property type="evidence" value="ECO:0007669"/>
    <property type="project" value="InterPro"/>
</dbReference>
<proteinExistence type="inferred from homology"/>
<reference evidence="9" key="1">
    <citation type="submission" date="2019-12" db="EMBL/GenBank/DDBJ databases">
        <authorList>
            <person name="Scholes J."/>
        </authorList>
    </citation>
    <scope>NUCLEOTIDE SEQUENCE</scope>
</reference>
<dbReference type="PANTHER" id="PTHR47944:SF5">
    <property type="entry name" value="CYTOCHROME P450 71A1-LIKE"/>
    <property type="match status" value="1"/>
</dbReference>
<dbReference type="Pfam" id="PF00067">
    <property type="entry name" value="p450"/>
    <property type="match status" value="1"/>
</dbReference>
<gene>
    <name evidence="9" type="ORF">SHERM_04484</name>
</gene>
<evidence type="ECO:0000256" key="3">
    <source>
        <dbReference type="ARBA" id="ARBA00010617"/>
    </source>
</evidence>
<evidence type="ECO:0000256" key="4">
    <source>
        <dbReference type="ARBA" id="ARBA00022617"/>
    </source>
</evidence>
<keyword evidence="7" id="KW-0408">Iron</keyword>
<name>A0A9N7NTF2_STRHE</name>
<dbReference type="Proteomes" id="UP001153555">
    <property type="component" value="Unassembled WGS sequence"/>
</dbReference>
<dbReference type="InterPro" id="IPR036396">
    <property type="entry name" value="Cyt_P450_sf"/>
</dbReference>
<dbReference type="PRINTS" id="PR00463">
    <property type="entry name" value="EP450I"/>
</dbReference>
<dbReference type="OrthoDB" id="913922at2759"/>
<dbReference type="InterPro" id="IPR002401">
    <property type="entry name" value="Cyt_P450_E_grp-I"/>
</dbReference>
<comment type="similarity">
    <text evidence="3">Belongs to the cytochrome P450 family.</text>
</comment>
<sequence length="193" mass="22427">MVFSDFNEPSVVTLDELQGLLDEWLFLSGVFNIRDWVPWLDFLDLHGYVKRMKALNRKLDRFLSYVIDGRKARKRGDERTVKDVVDVLLQLSEDPNLDVKMTSDRVKALVQNLLRGGTDTSANAVEWTILELLQHPPVIEKARDELNRVIGRNRWVNEYDFSQLPYIEAIIMESLRLHPLGTLLSPRYALEDC</sequence>
<dbReference type="GO" id="GO:0020037">
    <property type="term" value="F:heme binding"/>
    <property type="evidence" value="ECO:0007669"/>
    <property type="project" value="InterPro"/>
</dbReference>
<dbReference type="SUPFAM" id="SSF48264">
    <property type="entry name" value="Cytochrome P450"/>
    <property type="match status" value="1"/>
</dbReference>
<dbReference type="PRINTS" id="PR00385">
    <property type="entry name" value="P450"/>
</dbReference>
<dbReference type="PANTHER" id="PTHR47944">
    <property type="entry name" value="CYTOCHROME P450 98A9"/>
    <property type="match status" value="1"/>
</dbReference>
<evidence type="ECO:0000313" key="9">
    <source>
        <dbReference type="EMBL" id="CAA0837664.1"/>
    </source>
</evidence>
<organism evidence="9 10">
    <name type="scientific">Striga hermonthica</name>
    <name type="common">Purple witchweed</name>
    <name type="synonym">Buchnera hermonthica</name>
    <dbReference type="NCBI Taxonomy" id="68872"/>
    <lineage>
        <taxon>Eukaryota</taxon>
        <taxon>Viridiplantae</taxon>
        <taxon>Streptophyta</taxon>
        <taxon>Embryophyta</taxon>
        <taxon>Tracheophyta</taxon>
        <taxon>Spermatophyta</taxon>
        <taxon>Magnoliopsida</taxon>
        <taxon>eudicotyledons</taxon>
        <taxon>Gunneridae</taxon>
        <taxon>Pentapetalae</taxon>
        <taxon>asterids</taxon>
        <taxon>lamiids</taxon>
        <taxon>Lamiales</taxon>
        <taxon>Orobanchaceae</taxon>
        <taxon>Buchnereae</taxon>
        <taxon>Striga</taxon>
    </lineage>
</organism>
<dbReference type="GO" id="GO:0016020">
    <property type="term" value="C:membrane"/>
    <property type="evidence" value="ECO:0007669"/>
    <property type="project" value="UniProtKB-SubCell"/>
</dbReference>